<organism evidence="5 6">
    <name type="scientific">Collinsella ureilytica</name>
    <dbReference type="NCBI Taxonomy" id="2869515"/>
    <lineage>
        <taxon>Bacteria</taxon>
        <taxon>Bacillati</taxon>
        <taxon>Actinomycetota</taxon>
        <taxon>Coriobacteriia</taxon>
        <taxon>Coriobacteriales</taxon>
        <taxon>Coriobacteriaceae</taxon>
        <taxon>Collinsella</taxon>
    </lineage>
</organism>
<keyword evidence="2" id="KW-0238">DNA-binding</keyword>
<evidence type="ECO:0000313" key="5">
    <source>
        <dbReference type="EMBL" id="MBY4797017.1"/>
    </source>
</evidence>
<evidence type="ECO:0000256" key="2">
    <source>
        <dbReference type="ARBA" id="ARBA00023125"/>
    </source>
</evidence>
<protein>
    <submittedName>
        <fullName evidence="5">GntR family transcriptional regulator</fullName>
    </submittedName>
</protein>
<dbReference type="SUPFAM" id="SSF46785">
    <property type="entry name" value="Winged helix' DNA-binding domain"/>
    <property type="match status" value="1"/>
</dbReference>
<dbReference type="InterPro" id="IPR000524">
    <property type="entry name" value="Tscrpt_reg_HTH_GntR"/>
</dbReference>
<dbReference type="SUPFAM" id="SSF64288">
    <property type="entry name" value="Chorismate lyase-like"/>
    <property type="match status" value="1"/>
</dbReference>
<dbReference type="Pfam" id="PF07702">
    <property type="entry name" value="UTRA"/>
    <property type="match status" value="1"/>
</dbReference>
<evidence type="ECO:0000256" key="3">
    <source>
        <dbReference type="ARBA" id="ARBA00023163"/>
    </source>
</evidence>
<keyword evidence="3" id="KW-0804">Transcription</keyword>
<sequence>MGFGYIEIDRSLPIPLYKQLESSIIEAIKKGELEPGDKLPTEEDLADRLSLSRPVVRQAYGSLVSQGFILRERGRGSFVKARNLGDLANKILSFSQETLLLGHVPTTRVLTFEKTTLPEWVADGKCPSGGEWFFLERQRFVDGTPSVYLSTWVPADRFPALIEYDFAAHSLYATLDELYSVHPSLAERSVWAELAHVKVAEMLKIPEQSAVAMMKSYVYDADRNLFEISIEAFPGDKTRFNFEVRSD</sequence>
<gene>
    <name evidence="5" type="ORF">K6V98_01375</name>
</gene>
<keyword evidence="6" id="KW-1185">Reference proteome</keyword>
<proteinExistence type="predicted"/>
<comment type="caution">
    <text evidence="5">The sequence shown here is derived from an EMBL/GenBank/DDBJ whole genome shotgun (WGS) entry which is preliminary data.</text>
</comment>
<evidence type="ECO:0000256" key="1">
    <source>
        <dbReference type="ARBA" id="ARBA00023015"/>
    </source>
</evidence>
<keyword evidence="1" id="KW-0805">Transcription regulation</keyword>
<reference evidence="5 6" key="1">
    <citation type="submission" date="2021-08" db="EMBL/GenBank/DDBJ databases">
        <title>Collinsella faecalis sp. nov. isolated from swine faeces.</title>
        <authorList>
            <person name="Oh B.S."/>
            <person name="Lee J.H."/>
        </authorList>
    </citation>
    <scope>NUCLEOTIDE SEQUENCE [LARGE SCALE GENOMIC DNA]</scope>
    <source>
        <strain evidence="5 6">AGMB00827</strain>
    </source>
</reference>
<dbReference type="CDD" id="cd07377">
    <property type="entry name" value="WHTH_GntR"/>
    <property type="match status" value="1"/>
</dbReference>
<dbReference type="InterPro" id="IPR011663">
    <property type="entry name" value="UTRA"/>
</dbReference>
<dbReference type="PANTHER" id="PTHR44846">
    <property type="entry name" value="MANNOSYL-D-GLYCERATE TRANSPORT/METABOLISM SYSTEM REPRESSOR MNGR-RELATED"/>
    <property type="match status" value="1"/>
</dbReference>
<dbReference type="InterPro" id="IPR050679">
    <property type="entry name" value="Bact_HTH_transcr_reg"/>
</dbReference>
<dbReference type="InterPro" id="IPR028978">
    <property type="entry name" value="Chorismate_lyase_/UTRA_dom_sf"/>
</dbReference>
<dbReference type="Gene3D" id="1.10.10.10">
    <property type="entry name" value="Winged helix-like DNA-binding domain superfamily/Winged helix DNA-binding domain"/>
    <property type="match status" value="1"/>
</dbReference>
<dbReference type="PANTHER" id="PTHR44846:SF1">
    <property type="entry name" value="MANNOSYL-D-GLYCERATE TRANSPORT_METABOLISM SYSTEM REPRESSOR MNGR-RELATED"/>
    <property type="match status" value="1"/>
</dbReference>
<dbReference type="Gene3D" id="3.40.1410.10">
    <property type="entry name" value="Chorismate lyase-like"/>
    <property type="match status" value="1"/>
</dbReference>
<dbReference type="Pfam" id="PF00392">
    <property type="entry name" value="GntR"/>
    <property type="match status" value="1"/>
</dbReference>
<evidence type="ECO:0000259" key="4">
    <source>
        <dbReference type="PROSITE" id="PS50949"/>
    </source>
</evidence>
<evidence type="ECO:0000313" key="6">
    <source>
        <dbReference type="Proteomes" id="UP000700908"/>
    </source>
</evidence>
<dbReference type="InterPro" id="IPR036390">
    <property type="entry name" value="WH_DNA-bd_sf"/>
</dbReference>
<dbReference type="SMART" id="SM00866">
    <property type="entry name" value="UTRA"/>
    <property type="match status" value="1"/>
</dbReference>
<feature type="domain" description="HTH gntR-type" evidence="4">
    <location>
        <begin position="14"/>
        <end position="82"/>
    </location>
</feature>
<dbReference type="PROSITE" id="PS50949">
    <property type="entry name" value="HTH_GNTR"/>
    <property type="match status" value="1"/>
</dbReference>
<dbReference type="InterPro" id="IPR036388">
    <property type="entry name" value="WH-like_DNA-bd_sf"/>
</dbReference>
<dbReference type="PRINTS" id="PR00035">
    <property type="entry name" value="HTHGNTR"/>
</dbReference>
<dbReference type="SMART" id="SM00345">
    <property type="entry name" value="HTH_GNTR"/>
    <property type="match status" value="1"/>
</dbReference>
<accession>A0ABS7MIE1</accession>
<dbReference type="EMBL" id="JAIMFO010000004">
    <property type="protein sequence ID" value="MBY4797017.1"/>
    <property type="molecule type" value="Genomic_DNA"/>
</dbReference>
<name>A0ABS7MIE1_9ACTN</name>
<dbReference type="Proteomes" id="UP000700908">
    <property type="component" value="Unassembled WGS sequence"/>
</dbReference>